<sequence length="50" mass="5472">MLIVFSLYLVSSTIKGKIVKITDGDSVTVLTEDKASLTETLIYIIIPKIS</sequence>
<dbReference type="Proteomes" id="UP000555103">
    <property type="component" value="Unassembled WGS sequence"/>
</dbReference>
<accession>A0A840CNR1</accession>
<evidence type="ECO:0000313" key="1">
    <source>
        <dbReference type="EMBL" id="MBB4037640.1"/>
    </source>
</evidence>
<gene>
    <name evidence="1" type="ORF">GGR21_003560</name>
</gene>
<name>A0A840CNR1_9BACT</name>
<dbReference type="EMBL" id="JACIEP010000015">
    <property type="protein sequence ID" value="MBB4037640.1"/>
    <property type="molecule type" value="Genomic_DNA"/>
</dbReference>
<comment type="caution">
    <text evidence="1">The sequence shown here is derived from an EMBL/GenBank/DDBJ whole genome shotgun (WGS) entry which is preliminary data.</text>
</comment>
<reference evidence="1 2" key="1">
    <citation type="submission" date="2020-08" db="EMBL/GenBank/DDBJ databases">
        <title>Genomic Encyclopedia of Type Strains, Phase IV (KMG-IV): sequencing the most valuable type-strain genomes for metagenomic binning, comparative biology and taxonomic classification.</title>
        <authorList>
            <person name="Goeker M."/>
        </authorList>
    </citation>
    <scope>NUCLEOTIDE SEQUENCE [LARGE SCALE GENOMIC DNA]</scope>
    <source>
        <strain evidence="1 2">DSM 104969</strain>
    </source>
</reference>
<keyword evidence="2" id="KW-1185">Reference proteome</keyword>
<dbReference type="AlphaFoldDB" id="A0A840CNR1"/>
<evidence type="ECO:0000313" key="2">
    <source>
        <dbReference type="Proteomes" id="UP000555103"/>
    </source>
</evidence>
<organism evidence="1 2">
    <name type="scientific">Dysgonomonas hofstadii</name>
    <dbReference type="NCBI Taxonomy" id="637886"/>
    <lineage>
        <taxon>Bacteria</taxon>
        <taxon>Pseudomonadati</taxon>
        <taxon>Bacteroidota</taxon>
        <taxon>Bacteroidia</taxon>
        <taxon>Bacteroidales</taxon>
        <taxon>Dysgonomonadaceae</taxon>
        <taxon>Dysgonomonas</taxon>
    </lineage>
</organism>
<proteinExistence type="predicted"/>
<protein>
    <submittedName>
        <fullName evidence="1">Uncharacterized protein</fullName>
    </submittedName>
</protein>